<accession>A0A7R9J337</accession>
<proteinExistence type="predicted"/>
<sequence length="539" mass="59509">MVQSFSLPASDSVSDIEAEELVEFKDAVEELRTWPLIAGELNDAGAEEVFVDVSNYDPVSGHNPIQGHTHFTLESYFKYPHSRQGSCLLASGCRAHVLTNVHAHRCETESLRGEKHELLQHRDSVCRVSCLSTDMSGLGLITGREQRTITDEIGDDSRTGNIEIRNKNKMLVVYLISMVARIVSAGVTHVYSLENIPNCHGEMLAQLSPEQPYDNKYFNSHPPVYEKYTNIFVWNCALHSASDVVFDCCAHAHIGASRSLLSRPGVLVVVGSIESVAGSTAVCVRVMGSLLPFCYRLTPATLTNQPSKGCSGSLCGRLVATSSSKDDSSVSITSDTRMDRAGRHCTLNNCLETKEDLTSQPDQLRTPQIRTILRMSDDQIPVCVNMPALLCPSDIGQQSRFNPTATRRSPSLATSHHNQCVIFYILVSRYSLATSHHNQCVLFYILVSRSSLATSHHNQCVLFYILVSRSSLATSHHNQCVLFYILVSRSSLATSHHNQCAIFYILVSRSPSLATSHHNQCAIFYILVSRSPSLATYQA</sequence>
<gene>
    <name evidence="1" type="ORF">TCMB3V08_LOCUS4326</name>
</gene>
<dbReference type="AlphaFoldDB" id="A0A7R9J337"/>
<organism evidence="1">
    <name type="scientific">Timema californicum</name>
    <name type="common">California timema</name>
    <name type="synonym">Walking stick</name>
    <dbReference type="NCBI Taxonomy" id="61474"/>
    <lineage>
        <taxon>Eukaryota</taxon>
        <taxon>Metazoa</taxon>
        <taxon>Ecdysozoa</taxon>
        <taxon>Arthropoda</taxon>
        <taxon>Hexapoda</taxon>
        <taxon>Insecta</taxon>
        <taxon>Pterygota</taxon>
        <taxon>Neoptera</taxon>
        <taxon>Polyneoptera</taxon>
        <taxon>Phasmatodea</taxon>
        <taxon>Timematodea</taxon>
        <taxon>Timematoidea</taxon>
        <taxon>Timematidae</taxon>
        <taxon>Timema</taxon>
    </lineage>
</organism>
<name>A0A7R9J337_TIMCA</name>
<evidence type="ECO:0000313" key="1">
    <source>
        <dbReference type="EMBL" id="CAD7571656.1"/>
    </source>
</evidence>
<protein>
    <submittedName>
        <fullName evidence="1">(California timema) hypothetical protein</fullName>
    </submittedName>
</protein>
<reference evidence="1" key="1">
    <citation type="submission" date="2020-11" db="EMBL/GenBank/DDBJ databases">
        <authorList>
            <person name="Tran Van P."/>
        </authorList>
    </citation>
    <scope>NUCLEOTIDE SEQUENCE</scope>
</reference>
<dbReference type="EMBL" id="OE180637">
    <property type="protein sequence ID" value="CAD7571656.1"/>
    <property type="molecule type" value="Genomic_DNA"/>
</dbReference>